<accession>A0A8S4B1N0</accession>
<evidence type="ECO:0000313" key="1">
    <source>
        <dbReference type="EMBL" id="CAG5911062.1"/>
    </source>
</evidence>
<dbReference type="Proteomes" id="UP000677803">
    <property type="component" value="Unassembled WGS sequence"/>
</dbReference>
<gene>
    <name evidence="1" type="ORF">MMEN_LOCUS9895</name>
</gene>
<dbReference type="AlphaFoldDB" id="A0A8S4B1N0"/>
<reference evidence="1" key="1">
    <citation type="submission" date="2021-05" db="EMBL/GenBank/DDBJ databases">
        <authorList>
            <person name="Tigano A."/>
        </authorList>
    </citation>
    <scope>NUCLEOTIDE SEQUENCE</scope>
</reference>
<dbReference type="EMBL" id="CAJRST010010001">
    <property type="protein sequence ID" value="CAG5911062.1"/>
    <property type="molecule type" value="Genomic_DNA"/>
</dbReference>
<dbReference type="Gene3D" id="3.30.250.20">
    <property type="entry name" value="L1 transposable element, C-terminal domain"/>
    <property type="match status" value="1"/>
</dbReference>
<proteinExistence type="predicted"/>
<sequence length="84" mass="9620">MSGDTRFSVFPDHTPRTAQARASFNDVRRQLRMIPGIRFGLFYPNRLRVTHNGKETVFNSPEEAGAFIRSLKTRENIAEAHNSE</sequence>
<keyword evidence="2" id="KW-1185">Reference proteome</keyword>
<dbReference type="OrthoDB" id="8951597at2759"/>
<protein>
    <submittedName>
        <fullName evidence="1">(Atlantic silverside) hypothetical protein</fullName>
    </submittedName>
</protein>
<evidence type="ECO:0000313" key="2">
    <source>
        <dbReference type="Proteomes" id="UP000677803"/>
    </source>
</evidence>
<name>A0A8S4B1N0_9TELE</name>
<organism evidence="1 2">
    <name type="scientific">Menidia menidia</name>
    <name type="common">Atlantic silverside</name>
    <dbReference type="NCBI Taxonomy" id="238744"/>
    <lineage>
        <taxon>Eukaryota</taxon>
        <taxon>Metazoa</taxon>
        <taxon>Chordata</taxon>
        <taxon>Craniata</taxon>
        <taxon>Vertebrata</taxon>
        <taxon>Euteleostomi</taxon>
        <taxon>Actinopterygii</taxon>
        <taxon>Neopterygii</taxon>
        <taxon>Teleostei</taxon>
        <taxon>Neoteleostei</taxon>
        <taxon>Acanthomorphata</taxon>
        <taxon>Ovalentaria</taxon>
        <taxon>Atherinomorphae</taxon>
        <taxon>Atheriniformes</taxon>
        <taxon>Atherinopsidae</taxon>
        <taxon>Menidiinae</taxon>
        <taxon>Menidia</taxon>
    </lineage>
</organism>
<comment type="caution">
    <text evidence="1">The sequence shown here is derived from an EMBL/GenBank/DDBJ whole genome shotgun (WGS) entry which is preliminary data.</text>
</comment>
<dbReference type="InterPro" id="IPR042566">
    <property type="entry name" value="L1_C"/>
</dbReference>